<name>A0A1I0QYQ6_9BACT</name>
<dbReference type="InterPro" id="IPR012808">
    <property type="entry name" value="CHP02453"/>
</dbReference>
<dbReference type="Proteomes" id="UP000199437">
    <property type="component" value="Unassembled WGS sequence"/>
</dbReference>
<keyword evidence="2" id="KW-1185">Reference proteome</keyword>
<organism evidence="1 2">
    <name type="scientific">Roseivirga pacifica</name>
    <dbReference type="NCBI Taxonomy" id="1267423"/>
    <lineage>
        <taxon>Bacteria</taxon>
        <taxon>Pseudomonadati</taxon>
        <taxon>Bacteroidota</taxon>
        <taxon>Cytophagia</taxon>
        <taxon>Cytophagales</taxon>
        <taxon>Roseivirgaceae</taxon>
        <taxon>Roseivirga</taxon>
    </lineage>
</organism>
<dbReference type="PIRSF" id="PIRSF028451">
    <property type="entry name" value="UCP028451"/>
    <property type="match status" value="1"/>
</dbReference>
<dbReference type="PANTHER" id="PTHR36452:SF1">
    <property type="entry name" value="DUF2461 DOMAIN-CONTAINING PROTEIN"/>
    <property type="match status" value="1"/>
</dbReference>
<dbReference type="NCBIfam" id="TIGR02453">
    <property type="entry name" value="TIGR02453 family protein"/>
    <property type="match status" value="1"/>
</dbReference>
<protein>
    <submittedName>
        <fullName evidence="1">TIGR02453 family protein</fullName>
    </submittedName>
</protein>
<dbReference type="Pfam" id="PF09365">
    <property type="entry name" value="DUF2461"/>
    <property type="match status" value="1"/>
</dbReference>
<evidence type="ECO:0000313" key="1">
    <source>
        <dbReference type="EMBL" id="SEW32772.1"/>
    </source>
</evidence>
<dbReference type="OrthoDB" id="9794241at2"/>
<dbReference type="AlphaFoldDB" id="A0A1I0QYQ6"/>
<dbReference type="EMBL" id="FOIR01000002">
    <property type="protein sequence ID" value="SEW32772.1"/>
    <property type="molecule type" value="Genomic_DNA"/>
</dbReference>
<dbReference type="GeneID" id="99987597"/>
<dbReference type="InterPro" id="IPR015996">
    <property type="entry name" value="UCP028451"/>
</dbReference>
<dbReference type="RefSeq" id="WP_090259296.1">
    <property type="nucleotide sequence ID" value="NZ_FOIR01000002.1"/>
</dbReference>
<dbReference type="STRING" id="1267423.SAMN05216290_2912"/>
<accession>A0A1I0QYQ6</accession>
<dbReference type="PANTHER" id="PTHR36452">
    <property type="entry name" value="CHROMOSOME 12, WHOLE GENOME SHOTGUN SEQUENCE"/>
    <property type="match status" value="1"/>
</dbReference>
<proteinExistence type="predicted"/>
<gene>
    <name evidence="1" type="ORF">SAMN05216290_2912</name>
</gene>
<sequence>MARQEIFSFLEALVANNSKEWMDQNRAWYESAKQEVVKVFDPILDELKSFDPRIVQPTARKSLNRINNNLMFHPDRPTYKDHFGIGFGYGKGLADFYIHLGVDELLIAGGLWHPPTDKLKKLRMEIDYEGDRLQGVLEEEYFNTHFQLYHEDKLTNAPKGFDKNHPQIELLKMKSLAVFRPINRVDFLSDDFSELVVSSYKAVVHMLDFINVAITDGGFLE</sequence>
<reference evidence="2" key="1">
    <citation type="submission" date="2016-10" db="EMBL/GenBank/DDBJ databases">
        <authorList>
            <person name="Varghese N."/>
            <person name="Submissions S."/>
        </authorList>
    </citation>
    <scope>NUCLEOTIDE SEQUENCE [LARGE SCALE GENOMIC DNA]</scope>
    <source>
        <strain evidence="2">CGMCC 1.12402</strain>
    </source>
</reference>
<evidence type="ECO:0000313" key="2">
    <source>
        <dbReference type="Proteomes" id="UP000199437"/>
    </source>
</evidence>